<accession>A0A7X9UC73</accession>
<evidence type="ECO:0008006" key="3">
    <source>
        <dbReference type="Google" id="ProtNLM"/>
    </source>
</evidence>
<sequence length="127" mass="13966">MGRTRRSARDAGTRFERAVADYLAGLLGDGGIDRQVKVGRRDVGDIRGVLMRGGRVAVECKDYGGRHDLPQWLREAEAERGNADAAYGVVVWKRRGTADPAEQYVTMTLRTFAAMLAGGPELLEEEE</sequence>
<comment type="caution">
    <text evidence="1">The sequence shown here is derived from an EMBL/GenBank/DDBJ whole genome shotgun (WGS) entry which is preliminary data.</text>
</comment>
<dbReference type="AlphaFoldDB" id="A0A7X9UC73"/>
<evidence type="ECO:0000313" key="1">
    <source>
        <dbReference type="EMBL" id="NMF55708.1"/>
    </source>
</evidence>
<dbReference type="Proteomes" id="UP000546970">
    <property type="component" value="Unassembled WGS sequence"/>
</dbReference>
<evidence type="ECO:0000313" key="2">
    <source>
        <dbReference type="Proteomes" id="UP000546970"/>
    </source>
</evidence>
<proteinExistence type="predicted"/>
<reference evidence="1 2" key="1">
    <citation type="submission" date="2020-04" db="EMBL/GenBank/DDBJ databases">
        <title>Collinsella sp. KGMB02528 nov., an anaerobic actinobacterium isolated from human feces.</title>
        <authorList>
            <person name="Han K.-I."/>
            <person name="Eom M.K."/>
            <person name="Kim J.-S."/>
            <person name="Lee K.C."/>
            <person name="Suh M.K."/>
            <person name="Park S.-H."/>
            <person name="Lee J.H."/>
            <person name="Kang S.W."/>
            <person name="Park J.-E."/>
            <person name="Oh B.S."/>
            <person name="Yu S.Y."/>
            <person name="Choi S.-H."/>
            <person name="Lee D.H."/>
            <person name="Yoon H."/>
            <person name="Kim B.-Y."/>
            <person name="Lee J.H."/>
            <person name="Lee J.-S."/>
        </authorList>
    </citation>
    <scope>NUCLEOTIDE SEQUENCE [LARGE SCALE GENOMIC DNA]</scope>
    <source>
        <strain evidence="1 2">KGMB02528</strain>
    </source>
</reference>
<organism evidence="1 2">
    <name type="scientific">Collinsella acetigenes</name>
    <dbReference type="NCBI Taxonomy" id="2713419"/>
    <lineage>
        <taxon>Bacteria</taxon>
        <taxon>Bacillati</taxon>
        <taxon>Actinomycetota</taxon>
        <taxon>Coriobacteriia</taxon>
        <taxon>Coriobacteriales</taxon>
        <taxon>Coriobacteriaceae</taxon>
        <taxon>Collinsella</taxon>
    </lineage>
</organism>
<dbReference type="EMBL" id="JABBCP010000002">
    <property type="protein sequence ID" value="NMF55708.1"/>
    <property type="molecule type" value="Genomic_DNA"/>
</dbReference>
<gene>
    <name evidence="1" type="ORF">HF320_05120</name>
</gene>
<keyword evidence="2" id="KW-1185">Reference proteome</keyword>
<dbReference type="RefSeq" id="WP_169277334.1">
    <property type="nucleotide sequence ID" value="NZ_JABBCP010000002.1"/>
</dbReference>
<protein>
    <recommendedName>
        <fullName evidence="3">Holliday junction resolvase</fullName>
    </recommendedName>
</protein>
<name>A0A7X9UC73_9ACTN</name>